<feature type="domain" description="Acyl-CoA dehydrogenase/oxidase N-terminal" evidence="9">
    <location>
        <begin position="60"/>
        <end position="165"/>
    </location>
</feature>
<dbReference type="Proteomes" id="UP000600080">
    <property type="component" value="Unassembled WGS sequence"/>
</dbReference>
<dbReference type="Gene3D" id="1.10.540.10">
    <property type="entry name" value="Acyl-CoA dehydrogenase/oxidase, N-terminal domain"/>
    <property type="match status" value="1"/>
</dbReference>
<dbReference type="InterPro" id="IPR046373">
    <property type="entry name" value="Acyl-CoA_Oxase/DH_mid-dom_sf"/>
</dbReference>
<dbReference type="InterPro" id="IPR009100">
    <property type="entry name" value="AcylCoA_DH/oxidase_NM_dom_sf"/>
</dbReference>
<dbReference type="Gene3D" id="1.20.140.10">
    <property type="entry name" value="Butyryl-CoA Dehydrogenase, subunit A, domain 3"/>
    <property type="match status" value="2"/>
</dbReference>
<feature type="domain" description="Acyl-CoA dehydrogenase/oxidase C-terminal" evidence="7">
    <location>
        <begin position="278"/>
        <end position="436"/>
    </location>
</feature>
<dbReference type="RefSeq" id="WP_189100021.1">
    <property type="nucleotide sequence ID" value="NZ_BMND01000017.1"/>
</dbReference>
<keyword evidence="4 5" id="KW-0274">FAD</keyword>
<dbReference type="EMBL" id="BMND01000017">
    <property type="protein sequence ID" value="GGN50929.1"/>
    <property type="molecule type" value="Genomic_DNA"/>
</dbReference>
<name>A0ABQ2JRQ2_9ACTN</name>
<keyword evidence="11" id="KW-1185">Reference proteome</keyword>
<dbReference type="Pfam" id="PF02771">
    <property type="entry name" value="Acyl-CoA_dh_N"/>
    <property type="match status" value="1"/>
</dbReference>
<dbReference type="Pfam" id="PF02770">
    <property type="entry name" value="Acyl-CoA_dh_M"/>
    <property type="match status" value="1"/>
</dbReference>
<evidence type="ECO:0000256" key="4">
    <source>
        <dbReference type="ARBA" id="ARBA00022827"/>
    </source>
</evidence>
<reference evidence="11" key="1">
    <citation type="journal article" date="2019" name="Int. J. Syst. Evol. Microbiol.">
        <title>The Global Catalogue of Microorganisms (GCM) 10K type strain sequencing project: providing services to taxonomists for standard genome sequencing and annotation.</title>
        <authorList>
            <consortium name="The Broad Institute Genomics Platform"/>
            <consortium name="The Broad Institute Genome Sequencing Center for Infectious Disease"/>
            <person name="Wu L."/>
            <person name="Ma J."/>
        </authorList>
    </citation>
    <scope>NUCLEOTIDE SEQUENCE [LARGE SCALE GENOMIC DNA]</scope>
    <source>
        <strain evidence="11">CGMCC 4.7323</strain>
    </source>
</reference>
<dbReference type="PANTHER" id="PTHR43884:SF9">
    <property type="entry name" value="COMPLEX I ASSEMBLY FACTOR ACAD9, MITOCHONDRIAL"/>
    <property type="match status" value="1"/>
</dbReference>
<evidence type="ECO:0000313" key="11">
    <source>
        <dbReference type="Proteomes" id="UP000600080"/>
    </source>
</evidence>
<evidence type="ECO:0000259" key="7">
    <source>
        <dbReference type="Pfam" id="PF00441"/>
    </source>
</evidence>
<dbReference type="SUPFAM" id="SSF56645">
    <property type="entry name" value="Acyl-CoA dehydrogenase NM domain-like"/>
    <property type="match status" value="1"/>
</dbReference>
<evidence type="ECO:0000256" key="3">
    <source>
        <dbReference type="ARBA" id="ARBA00022630"/>
    </source>
</evidence>
<evidence type="ECO:0000256" key="2">
    <source>
        <dbReference type="ARBA" id="ARBA00009347"/>
    </source>
</evidence>
<dbReference type="Gene3D" id="2.40.110.10">
    <property type="entry name" value="Butyryl-CoA Dehydrogenase, subunit A, domain 2"/>
    <property type="match status" value="1"/>
</dbReference>
<organism evidence="10 11">
    <name type="scientific">Streptomyces kronopolitis</name>
    <dbReference type="NCBI Taxonomy" id="1612435"/>
    <lineage>
        <taxon>Bacteria</taxon>
        <taxon>Bacillati</taxon>
        <taxon>Actinomycetota</taxon>
        <taxon>Actinomycetes</taxon>
        <taxon>Kitasatosporales</taxon>
        <taxon>Streptomycetaceae</taxon>
        <taxon>Streptomyces</taxon>
    </lineage>
</organism>
<evidence type="ECO:0000313" key="10">
    <source>
        <dbReference type="EMBL" id="GGN50929.1"/>
    </source>
</evidence>
<dbReference type="SUPFAM" id="SSF47203">
    <property type="entry name" value="Acyl-CoA dehydrogenase C-terminal domain-like"/>
    <property type="match status" value="1"/>
</dbReference>
<evidence type="ECO:0000259" key="8">
    <source>
        <dbReference type="Pfam" id="PF02770"/>
    </source>
</evidence>
<comment type="caution">
    <text evidence="10">The sequence shown here is derived from an EMBL/GenBank/DDBJ whole genome shotgun (WGS) entry which is preliminary data.</text>
</comment>
<evidence type="ECO:0000256" key="6">
    <source>
        <dbReference type="SAM" id="MobiDB-lite"/>
    </source>
</evidence>
<feature type="domain" description="Acyl-CoA oxidase/dehydrogenase middle" evidence="8">
    <location>
        <begin position="170"/>
        <end position="266"/>
    </location>
</feature>
<keyword evidence="3 5" id="KW-0285">Flavoprotein</keyword>
<dbReference type="InterPro" id="IPR036250">
    <property type="entry name" value="AcylCo_DH-like_C"/>
</dbReference>
<sequence length="639" mass="69942">MTAPSIRNVSEREARQVAEAAREQDWRKPSFAKELFLGRFRLDLIHPHPTPAVDDVRRGEKFLATLREFCETKIDSARIEREGKIPDETVNGLKELGALGMKIDAKYGGLGLTQVYYNRALSLVGTASPAIGALLSAHQSIGVPQPLKLFGTKEQKETFLPRLARTDISAFLLTEPDVGSDPARLATTAVPDGDDYVLDGVKLWTTNGVVADLLVVMARVPASEGHKGGITAFVVEADSPGVTVEHRNAFMGLRGLENGVTRFHRVRVPAAHRIGPEGAGLKIALTTLNTGRLSLPAMCVGSGKWCLKIAREWSGAREQWGRPVAEHEAVGAKISFIAATTFALEAVVDLSSQMADENRNDIRIEAALAKLYGSEMGWLIADELVQIRGGRGFETADSLAARGERAVPAEQLLRDMRINRIFEGSTEIMHLLIAREAVDAHLSVAGDLIDPDKTLADKGRAAAKAGGFYARWLPKLVAGPGQLPRTYQEFGMLAGHLRYVERTSRKLARSTFYAMSRWQGRMETKQGFLGRIVDIGAELFAMSAACVRAEYLRETDDHGREAQQLADVFCRQARIRIEELFGRLWTNTDDLDRKVVSGVLGGSYTWLEDGIVDPSGDGPWIADATPGPSRTDNVRRPIS</sequence>
<comment type="similarity">
    <text evidence="2 5">Belongs to the acyl-CoA dehydrogenase family.</text>
</comment>
<evidence type="ECO:0000259" key="9">
    <source>
        <dbReference type="Pfam" id="PF02771"/>
    </source>
</evidence>
<dbReference type="Pfam" id="PF00441">
    <property type="entry name" value="Acyl-CoA_dh_1"/>
    <property type="match status" value="1"/>
</dbReference>
<proteinExistence type="inferred from homology"/>
<gene>
    <name evidence="10" type="ORF">GCM10012285_40390</name>
</gene>
<dbReference type="InterPro" id="IPR037069">
    <property type="entry name" value="AcylCoA_DH/ox_N_sf"/>
</dbReference>
<evidence type="ECO:0000256" key="1">
    <source>
        <dbReference type="ARBA" id="ARBA00001974"/>
    </source>
</evidence>
<dbReference type="InterPro" id="IPR009075">
    <property type="entry name" value="AcylCo_DH/oxidase_C"/>
</dbReference>
<accession>A0ABQ2JRQ2</accession>
<evidence type="ECO:0000256" key="5">
    <source>
        <dbReference type="RuleBase" id="RU362125"/>
    </source>
</evidence>
<dbReference type="InterPro" id="IPR013786">
    <property type="entry name" value="AcylCoA_DH/ox_N"/>
</dbReference>
<comment type="cofactor">
    <cofactor evidence="1 5">
        <name>FAD</name>
        <dbReference type="ChEBI" id="CHEBI:57692"/>
    </cofactor>
</comment>
<protein>
    <submittedName>
        <fullName evidence="10">Acyl-CoA dehydrogenase</fullName>
    </submittedName>
</protein>
<keyword evidence="5" id="KW-0560">Oxidoreductase</keyword>
<dbReference type="InterPro" id="IPR006091">
    <property type="entry name" value="Acyl-CoA_Oxase/DH_mid-dom"/>
</dbReference>
<dbReference type="PANTHER" id="PTHR43884">
    <property type="entry name" value="ACYL-COA DEHYDROGENASE"/>
    <property type="match status" value="1"/>
</dbReference>
<dbReference type="GeneID" id="301549768"/>
<feature type="region of interest" description="Disordered" evidence="6">
    <location>
        <begin position="617"/>
        <end position="639"/>
    </location>
</feature>